<dbReference type="AlphaFoldDB" id="A0A3S4VUD9"/>
<evidence type="ECO:0000313" key="1">
    <source>
        <dbReference type="EMBL" id="VEG55660.1"/>
    </source>
</evidence>
<name>A0A3S4VUD9_MYCAU</name>
<dbReference type="Proteomes" id="UP000279306">
    <property type="component" value="Chromosome"/>
</dbReference>
<protein>
    <submittedName>
        <fullName evidence="1">Uncharacterized protein</fullName>
    </submittedName>
</protein>
<organism evidence="1 2">
    <name type="scientific">Mycolicibacterium aurum</name>
    <name type="common">Mycobacterium aurum</name>
    <dbReference type="NCBI Taxonomy" id="1791"/>
    <lineage>
        <taxon>Bacteria</taxon>
        <taxon>Bacillati</taxon>
        <taxon>Actinomycetota</taxon>
        <taxon>Actinomycetes</taxon>
        <taxon>Mycobacteriales</taxon>
        <taxon>Mycobacteriaceae</taxon>
        <taxon>Mycolicibacterium</taxon>
    </lineage>
</organism>
<dbReference type="STRING" id="1791.GCA_001049355_01252"/>
<sequence length="220" mass="24240">MAGGAPLQETYDLRAGDETGVKVGEISWAFGTPLVAVRDVFVPERIDAWGYFPGKAREQPVLRMTIEVRQGIPSFTRFEVTAASDGVEITGAHLGLVRDNLEWWRDMIVRNAAQRSASRVQPGTDVWDTLTAPDWADGGAASEAVREVRRGRPRKATDARHERVAMIYKAHLSGKPLEAIRDAFRDSDGNNISRRTAARYVSDARKAGHLPATSQGMRKA</sequence>
<gene>
    <name evidence="1" type="ORF">NCTC10437_03114</name>
</gene>
<evidence type="ECO:0000313" key="2">
    <source>
        <dbReference type="Proteomes" id="UP000279306"/>
    </source>
</evidence>
<dbReference type="EMBL" id="LR134356">
    <property type="protein sequence ID" value="VEG55660.1"/>
    <property type="molecule type" value="Genomic_DNA"/>
</dbReference>
<dbReference type="KEGG" id="mauu:NCTC10437_03114"/>
<proteinExistence type="predicted"/>
<dbReference type="RefSeq" id="WP_048631171.1">
    <property type="nucleotide sequence ID" value="NZ_CVQQ01000002.1"/>
</dbReference>
<reference evidence="1 2" key="1">
    <citation type="submission" date="2018-12" db="EMBL/GenBank/DDBJ databases">
        <authorList>
            <consortium name="Pathogen Informatics"/>
        </authorList>
    </citation>
    <scope>NUCLEOTIDE SEQUENCE [LARGE SCALE GENOMIC DNA]</scope>
    <source>
        <strain evidence="1 2">NCTC10437</strain>
    </source>
</reference>
<dbReference type="OrthoDB" id="4759936at2"/>
<keyword evidence="2" id="KW-1185">Reference proteome</keyword>
<accession>A0A3S4VUD9</accession>